<evidence type="ECO:0000256" key="1">
    <source>
        <dbReference type="SAM" id="Phobius"/>
    </source>
</evidence>
<feature type="transmembrane region" description="Helical" evidence="1">
    <location>
        <begin position="64"/>
        <end position="87"/>
    </location>
</feature>
<dbReference type="RefSeq" id="WP_026353539.1">
    <property type="nucleotide sequence ID" value="NZ_CP091512.1"/>
</dbReference>
<keyword evidence="1" id="KW-0812">Transmembrane</keyword>
<feature type="transmembrane region" description="Helical" evidence="1">
    <location>
        <begin position="157"/>
        <end position="177"/>
    </location>
</feature>
<proteinExistence type="predicted"/>
<keyword evidence="3" id="KW-1185">Reference proteome</keyword>
<name>A0ABY4E8P4_VITST</name>
<organism evidence="2 3">
    <name type="scientific">Vitreoscilla stercoraria</name>
    <dbReference type="NCBI Taxonomy" id="61"/>
    <lineage>
        <taxon>Bacteria</taxon>
        <taxon>Pseudomonadati</taxon>
        <taxon>Pseudomonadota</taxon>
        <taxon>Betaproteobacteria</taxon>
        <taxon>Neisseriales</taxon>
        <taxon>Neisseriaceae</taxon>
        <taxon>Vitreoscilla</taxon>
    </lineage>
</organism>
<sequence length="201" mass="23029">MNQFFSDMLNALRLRFRPLEDYRYSPMVYVVILLLCGISSAAMMQWGFDAEPDYPLKFTNTTSLVAFSVCLVVLQWLSLSTVLSKLLSGMAKKPVPLKGYMLMTQAFAMFGVCFLYLPKEWMIVASAFQMWTFWIQLYGLFFVAVPEVSGWKILLSYIASYGVFCLMMVAVGAIFLMTGQLDDTLLQQEMQRVLQEQQQSK</sequence>
<evidence type="ECO:0008006" key="4">
    <source>
        <dbReference type="Google" id="ProtNLM"/>
    </source>
</evidence>
<dbReference type="EMBL" id="CP091512">
    <property type="protein sequence ID" value="UOO92123.1"/>
    <property type="molecule type" value="Genomic_DNA"/>
</dbReference>
<keyword evidence="1" id="KW-1133">Transmembrane helix</keyword>
<reference evidence="2" key="2">
    <citation type="journal article" date="2022" name="Res Sq">
        <title>Evolution of multicellular longitudinally dividing oral cavity symbionts (Neisseriaceae).</title>
        <authorList>
            <person name="Nyongesa S."/>
            <person name="Weber P."/>
            <person name="Bernet E."/>
            <person name="Pullido F."/>
            <person name="Nieckarz M."/>
            <person name="Delaby M."/>
            <person name="Nieves C."/>
            <person name="Viehboeck T."/>
            <person name="Krause N."/>
            <person name="Rivera-Millot A."/>
            <person name="Nakamura A."/>
            <person name="Vischer N."/>
            <person name="VanNieuwenhze M."/>
            <person name="Brun Y."/>
            <person name="Cava F."/>
            <person name="Bulgheresi S."/>
            <person name="Veyrier F."/>
        </authorList>
    </citation>
    <scope>NUCLEOTIDE SEQUENCE</scope>
    <source>
        <strain evidence="2">SAG 1488-6</strain>
    </source>
</reference>
<evidence type="ECO:0000313" key="3">
    <source>
        <dbReference type="Proteomes" id="UP000832034"/>
    </source>
</evidence>
<feature type="transmembrane region" description="Helical" evidence="1">
    <location>
        <begin position="99"/>
        <end position="117"/>
    </location>
</feature>
<keyword evidence="1" id="KW-0472">Membrane</keyword>
<protein>
    <recommendedName>
        <fullName evidence="4">Yip1 domain-containing protein</fullName>
    </recommendedName>
</protein>
<feature type="transmembrane region" description="Helical" evidence="1">
    <location>
        <begin position="21"/>
        <end position="44"/>
    </location>
</feature>
<evidence type="ECO:0000313" key="2">
    <source>
        <dbReference type="EMBL" id="UOO92123.1"/>
    </source>
</evidence>
<gene>
    <name evidence="2" type="ORF">LVJ81_10905</name>
</gene>
<reference evidence="2" key="1">
    <citation type="submission" date="2021-12" db="EMBL/GenBank/DDBJ databases">
        <authorList>
            <person name="Veyrier F.J."/>
        </authorList>
    </citation>
    <scope>NUCLEOTIDE SEQUENCE</scope>
    <source>
        <strain evidence="2">SAG 1488-6</strain>
    </source>
</reference>
<accession>A0ABY4E8P4</accession>
<dbReference type="Proteomes" id="UP000832034">
    <property type="component" value="Chromosome"/>
</dbReference>
<feature type="transmembrane region" description="Helical" evidence="1">
    <location>
        <begin position="123"/>
        <end position="145"/>
    </location>
</feature>